<geneLocation type="plasmid" evidence="2 3">
    <name>pBRH01</name>
</geneLocation>
<evidence type="ECO:0000313" key="2">
    <source>
        <dbReference type="EMBL" id="CBW76955.1"/>
    </source>
</evidence>
<dbReference type="Pfam" id="PF14690">
    <property type="entry name" value="Zn_ribbon_ISL3"/>
    <property type="match status" value="1"/>
</dbReference>
<keyword evidence="2" id="KW-0614">Plasmid</keyword>
<dbReference type="EMBL" id="FR687360">
    <property type="protein sequence ID" value="CBW76955.1"/>
    <property type="molecule type" value="Genomic_DNA"/>
</dbReference>
<dbReference type="InterPro" id="IPR047951">
    <property type="entry name" value="Transpos_ISL3"/>
</dbReference>
<feature type="domain" description="Transposase IS204/IS1001/IS1096/IS1165 zinc-finger" evidence="1">
    <location>
        <begin position="17"/>
        <end position="60"/>
    </location>
</feature>
<dbReference type="Proteomes" id="UP000007437">
    <property type="component" value="Plasmid pBRH01"/>
</dbReference>
<sequence length="210" mass="23246">MIGNRLIVALKHQGLVAHCTACGATSSRIHGWYRRRVEDLPCSGHRVTLEIHVQHFRCDNIMCRRRTFAPCLAPFGARQQRRTARAQTVLWHVGLALSDAAGARLAQRLGISISGETMLRLLKRNGQKYVATTFLIWSPSICKAIVRGRRVVADLYPDSIAGVPAGPNGLRRKGPNLIGGLEVREMSQARLRAVQPVLPSFNTPVQPWMG</sequence>
<dbReference type="KEGG" id="brh:RBRH_01839"/>
<name>E5AV31_MYCRK</name>
<dbReference type="HOGENOM" id="CLU_1308196_0_0_4"/>
<evidence type="ECO:0000313" key="3">
    <source>
        <dbReference type="Proteomes" id="UP000007437"/>
    </source>
</evidence>
<evidence type="ECO:0000259" key="1">
    <source>
        <dbReference type="Pfam" id="PF14690"/>
    </source>
</evidence>
<gene>
    <name evidence="2" type="ordered locus">RBRH_01839</name>
</gene>
<dbReference type="PANTHER" id="PTHR33498:SF1">
    <property type="entry name" value="TRANSPOSASE FOR INSERTION SEQUENCE ELEMENT IS1557"/>
    <property type="match status" value="1"/>
</dbReference>
<dbReference type="OrthoDB" id="46712at2"/>
<dbReference type="eggNOG" id="COG3464">
    <property type="taxonomic scope" value="Bacteria"/>
</dbReference>
<dbReference type="PANTHER" id="PTHR33498">
    <property type="entry name" value="TRANSPOSASE FOR INSERTION SEQUENCE ELEMENT IS1557"/>
    <property type="match status" value="1"/>
</dbReference>
<proteinExistence type="predicted"/>
<dbReference type="RefSeq" id="WP_013428816.1">
    <property type="nucleotide sequence ID" value="NC_014718.1"/>
</dbReference>
<organism evidence="2 3">
    <name type="scientific">Mycetohabitans rhizoxinica (strain DSM 19002 / CIP 109453 / HKI 454)</name>
    <name type="common">Paraburkholderia rhizoxinica</name>
    <dbReference type="NCBI Taxonomy" id="882378"/>
    <lineage>
        <taxon>Bacteria</taxon>
        <taxon>Pseudomonadati</taxon>
        <taxon>Pseudomonadota</taxon>
        <taxon>Betaproteobacteria</taxon>
        <taxon>Burkholderiales</taxon>
        <taxon>Burkholderiaceae</taxon>
        <taxon>Mycetohabitans</taxon>
    </lineage>
</organism>
<dbReference type="AlphaFoldDB" id="E5AV31"/>
<protein>
    <submittedName>
        <fullName evidence="2">Transposase</fullName>
    </submittedName>
</protein>
<accession>E5AV31</accession>
<reference evidence="2 3" key="1">
    <citation type="journal article" date="2011" name="J. Bacteriol.">
        <title>Complete genome sequence of Burkholderia rhizoxinica, an endosymbiont of Rhizopus microsporus.</title>
        <authorList>
            <person name="Lackner G."/>
            <person name="Moebius N."/>
            <person name="Partida-Martinez L."/>
            <person name="Hertweck C."/>
        </authorList>
    </citation>
    <scope>NUCLEOTIDE SEQUENCE [LARGE SCALE GENOMIC DNA]</scope>
    <source>
        <strain evidence="3">DSM 19002 / CIP 109453 / HKI 454</strain>
        <plasmid evidence="2 3">pBRH01</plasmid>
    </source>
</reference>
<dbReference type="InterPro" id="IPR029261">
    <property type="entry name" value="Transposase_Znf"/>
</dbReference>